<comment type="caution">
    <text evidence="2">The sequence shown here is derived from an EMBL/GenBank/DDBJ whole genome shotgun (WGS) entry which is preliminary data.</text>
</comment>
<name>A0A3R8LHZ6_9LACO</name>
<dbReference type="Proteomes" id="UP000283633">
    <property type="component" value="Unassembled WGS sequence"/>
</dbReference>
<dbReference type="EMBL" id="QWZQ01000112">
    <property type="protein sequence ID" value="RRK09168.1"/>
    <property type="molecule type" value="Genomic_DNA"/>
</dbReference>
<dbReference type="Gene3D" id="3.30.920.90">
    <property type="match status" value="1"/>
</dbReference>
<proteinExistence type="predicted"/>
<dbReference type="InterPro" id="IPR021961">
    <property type="entry name" value="McrB_DNA-bd"/>
</dbReference>
<sequence>MLEYILHNYPRRDADNFKNQKFKGSESIQKLKDTLQNGLNGITEEKVFLTNGFTSKGSAGNGNWATVPWIALFNTNISTGAQKGFDVVYLFSSDLRCVYLSLNQGWSFYKNKYGQKDGLKNIAAVAKYWQNNLFSRTDNMSTGKIDLHSAQYKGTSLPLGYERGNILSIKYETHNLPSNERLIEDLLNMKLVLTELEKSLFSPKNLDYSISYIIKANGLGEDEPNYIVQKQNQNIIKNTPEIQQTAAPKVGLPKNPGSVKAGKMNYEDKERNNSKIGFLGEILVINFEKKRLEEANRCDLSKKIEHVSRTQGDGLGYDIVSYTDMGVVPCQ</sequence>
<protein>
    <submittedName>
        <fullName evidence="2">DUF3578 domain-containing protein</fullName>
    </submittedName>
</protein>
<evidence type="ECO:0000313" key="3">
    <source>
        <dbReference type="Proteomes" id="UP000283633"/>
    </source>
</evidence>
<organism evidence="2 3">
    <name type="scientific">Lactiplantibacillus garii</name>
    <dbReference type="NCBI Taxonomy" id="2306423"/>
    <lineage>
        <taxon>Bacteria</taxon>
        <taxon>Bacillati</taxon>
        <taxon>Bacillota</taxon>
        <taxon>Bacilli</taxon>
        <taxon>Lactobacillales</taxon>
        <taxon>Lactobacillaceae</taxon>
        <taxon>Lactiplantibacillus</taxon>
    </lineage>
</organism>
<dbReference type="AlphaFoldDB" id="A0A3R8LHZ6"/>
<dbReference type="Pfam" id="PF12102">
    <property type="entry name" value="MrcB_N"/>
    <property type="match status" value="1"/>
</dbReference>
<evidence type="ECO:0000313" key="2">
    <source>
        <dbReference type="EMBL" id="RRK09168.1"/>
    </source>
</evidence>
<reference evidence="2 3" key="1">
    <citation type="submission" date="2018-08" db="EMBL/GenBank/DDBJ databases">
        <title>Genome Lactobacillus garii FI11369.</title>
        <authorList>
            <person name="Diaz M."/>
            <person name="Narbad A."/>
        </authorList>
    </citation>
    <scope>NUCLEOTIDE SEQUENCE [LARGE SCALE GENOMIC DNA]</scope>
    <source>
        <strain evidence="2 3">FI11369</strain>
    </source>
</reference>
<keyword evidence="3" id="KW-1185">Reference proteome</keyword>
<feature type="domain" description="Type IV methyl-directed restriction enzyme EcoKMcrB subunit DNA-binding" evidence="1">
    <location>
        <begin position="17"/>
        <end position="196"/>
    </location>
</feature>
<accession>A0A3R8LHZ6</accession>
<gene>
    <name evidence="2" type="ORF">D1831_14310</name>
</gene>
<evidence type="ECO:0000259" key="1">
    <source>
        <dbReference type="Pfam" id="PF12102"/>
    </source>
</evidence>